<sequence length="202" mass="22713">MPTAPPTRTKEETTRENVVQAAQRLFQQHGLHKVTMDDVAKAIGKGKSTLYYYYKNKEEIFSAVLDRETADMVQRVTRAVDEAATAEGKLFAFSAGKLRELREKVALYNILSQEIMADACFLRSIRQRHLKQESTLLKSILVFGAASGELKTLTPQELDTMAFVFLSGLYGLEQEMVFANNFELMEPAVTFLSRTVVHGLKA</sequence>
<protein>
    <submittedName>
        <fullName evidence="6">AcrR family transcriptional regulator</fullName>
    </submittedName>
</protein>
<reference evidence="6 7" key="1">
    <citation type="submission" date="2020-05" db="EMBL/GenBank/DDBJ databases">
        <title>Genomic Encyclopedia of Type Strains, Phase IV (KMG-V): Genome sequencing to study the core and pangenomes of soil and plant-associated prokaryotes.</title>
        <authorList>
            <person name="Whitman W."/>
        </authorList>
    </citation>
    <scope>NUCLEOTIDE SEQUENCE [LARGE SCALE GENOMIC DNA]</scope>
    <source>
        <strain evidence="6 7">9A</strain>
    </source>
</reference>
<dbReference type="SUPFAM" id="SSF46689">
    <property type="entry name" value="Homeodomain-like"/>
    <property type="match status" value="1"/>
</dbReference>
<dbReference type="PRINTS" id="PR00455">
    <property type="entry name" value="HTHTETR"/>
</dbReference>
<dbReference type="PANTHER" id="PTHR30055">
    <property type="entry name" value="HTH-TYPE TRANSCRIPTIONAL REGULATOR RUTR"/>
    <property type="match status" value="1"/>
</dbReference>
<keyword evidence="2 4" id="KW-0238">DNA-binding</keyword>
<dbReference type="InterPro" id="IPR050109">
    <property type="entry name" value="HTH-type_TetR-like_transc_reg"/>
</dbReference>
<dbReference type="InterPro" id="IPR009057">
    <property type="entry name" value="Homeodomain-like_sf"/>
</dbReference>
<evidence type="ECO:0000313" key="7">
    <source>
        <dbReference type="Proteomes" id="UP000779507"/>
    </source>
</evidence>
<comment type="caution">
    <text evidence="6">The sequence shown here is derived from an EMBL/GenBank/DDBJ whole genome shotgun (WGS) entry which is preliminary data.</text>
</comment>
<proteinExistence type="predicted"/>
<dbReference type="InterPro" id="IPR001647">
    <property type="entry name" value="HTH_TetR"/>
</dbReference>
<accession>A0ABX2FKS2</accession>
<evidence type="ECO:0000256" key="1">
    <source>
        <dbReference type="ARBA" id="ARBA00023015"/>
    </source>
</evidence>
<dbReference type="Gene3D" id="1.10.10.60">
    <property type="entry name" value="Homeodomain-like"/>
    <property type="match status" value="1"/>
</dbReference>
<dbReference type="PROSITE" id="PS50977">
    <property type="entry name" value="HTH_TETR_2"/>
    <property type="match status" value="1"/>
</dbReference>
<keyword evidence="1" id="KW-0805">Transcription regulation</keyword>
<dbReference type="Gene3D" id="1.10.357.10">
    <property type="entry name" value="Tetracycline Repressor, domain 2"/>
    <property type="match status" value="1"/>
</dbReference>
<evidence type="ECO:0000256" key="3">
    <source>
        <dbReference type="ARBA" id="ARBA00023163"/>
    </source>
</evidence>
<dbReference type="PANTHER" id="PTHR30055:SF234">
    <property type="entry name" value="HTH-TYPE TRANSCRIPTIONAL REGULATOR BETI"/>
    <property type="match status" value="1"/>
</dbReference>
<feature type="DNA-binding region" description="H-T-H motif" evidence="4">
    <location>
        <begin position="35"/>
        <end position="54"/>
    </location>
</feature>
<evidence type="ECO:0000256" key="4">
    <source>
        <dbReference type="PROSITE-ProRule" id="PRU00335"/>
    </source>
</evidence>
<name>A0ABX2FKS2_9BACT</name>
<gene>
    <name evidence="6" type="ORF">HNP98_000534</name>
</gene>
<feature type="domain" description="HTH tetR-type" evidence="5">
    <location>
        <begin position="12"/>
        <end position="72"/>
    </location>
</feature>
<keyword evidence="3" id="KW-0804">Transcription</keyword>
<dbReference type="Pfam" id="PF00440">
    <property type="entry name" value="TetR_N"/>
    <property type="match status" value="1"/>
</dbReference>
<evidence type="ECO:0000313" key="6">
    <source>
        <dbReference type="EMBL" id="NRT17727.1"/>
    </source>
</evidence>
<keyword evidence="7" id="KW-1185">Reference proteome</keyword>
<organism evidence="6 7">
    <name type="scientific">Hymenobacter caeli</name>
    <dbReference type="NCBI Taxonomy" id="2735894"/>
    <lineage>
        <taxon>Bacteria</taxon>
        <taxon>Pseudomonadati</taxon>
        <taxon>Bacteroidota</taxon>
        <taxon>Cytophagia</taxon>
        <taxon>Cytophagales</taxon>
        <taxon>Hymenobacteraceae</taxon>
        <taxon>Hymenobacter</taxon>
    </lineage>
</organism>
<evidence type="ECO:0000259" key="5">
    <source>
        <dbReference type="PROSITE" id="PS50977"/>
    </source>
</evidence>
<dbReference type="Proteomes" id="UP000779507">
    <property type="component" value="Unassembled WGS sequence"/>
</dbReference>
<dbReference type="EMBL" id="JABSNP010000002">
    <property type="protein sequence ID" value="NRT17727.1"/>
    <property type="molecule type" value="Genomic_DNA"/>
</dbReference>
<dbReference type="RefSeq" id="WP_173808505.1">
    <property type="nucleotide sequence ID" value="NZ_JABSNP010000002.1"/>
</dbReference>
<evidence type="ECO:0000256" key="2">
    <source>
        <dbReference type="ARBA" id="ARBA00023125"/>
    </source>
</evidence>